<comment type="pathway">
    <text evidence="2 7 8">Cell wall biogenesis; peptidoglycan biosynthesis.</text>
</comment>
<dbReference type="HAMAP" id="MF_00639">
    <property type="entry name" value="MurD"/>
    <property type="match status" value="1"/>
</dbReference>
<keyword evidence="3 7" id="KW-0963">Cytoplasm</keyword>
<feature type="domain" description="Mur ligase central" evidence="10">
    <location>
        <begin position="114"/>
        <end position="285"/>
    </location>
</feature>
<evidence type="ECO:0000256" key="5">
    <source>
        <dbReference type="ARBA" id="ARBA00022741"/>
    </source>
</evidence>
<proteinExistence type="inferred from homology"/>
<keyword evidence="7 8" id="KW-0131">Cell cycle</keyword>
<feature type="domain" description="Mur ligase C-terminal" evidence="9">
    <location>
        <begin position="308"/>
        <end position="424"/>
    </location>
</feature>
<evidence type="ECO:0000259" key="10">
    <source>
        <dbReference type="Pfam" id="PF08245"/>
    </source>
</evidence>
<dbReference type="Gene3D" id="3.40.1190.10">
    <property type="entry name" value="Mur-like, catalytic domain"/>
    <property type="match status" value="1"/>
</dbReference>
<evidence type="ECO:0000256" key="8">
    <source>
        <dbReference type="RuleBase" id="RU003664"/>
    </source>
</evidence>
<dbReference type="SUPFAM" id="SSF53623">
    <property type="entry name" value="MurD-like peptide ligases, catalytic domain"/>
    <property type="match status" value="1"/>
</dbReference>
<evidence type="ECO:0000313" key="11">
    <source>
        <dbReference type="EMBL" id="XDK37213.1"/>
    </source>
</evidence>
<evidence type="ECO:0000256" key="6">
    <source>
        <dbReference type="ARBA" id="ARBA00022840"/>
    </source>
</evidence>
<dbReference type="PANTHER" id="PTHR43692">
    <property type="entry name" value="UDP-N-ACETYLMURAMOYLALANINE--D-GLUTAMATE LIGASE"/>
    <property type="match status" value="1"/>
</dbReference>
<dbReference type="GO" id="GO:0071555">
    <property type="term" value="P:cell wall organization"/>
    <property type="evidence" value="ECO:0007669"/>
    <property type="project" value="UniProtKB-KW"/>
</dbReference>
<dbReference type="InterPro" id="IPR004101">
    <property type="entry name" value="Mur_ligase_C"/>
</dbReference>
<organism evidence="11">
    <name type="scientific">Pseudomonas sp. Hg7Tf</name>
    <dbReference type="NCBI Taxonomy" id="3236988"/>
    <lineage>
        <taxon>Bacteria</taxon>
        <taxon>Pseudomonadati</taxon>
        <taxon>Pseudomonadota</taxon>
        <taxon>Gammaproteobacteria</taxon>
        <taxon>Pseudomonadales</taxon>
        <taxon>Pseudomonadaceae</taxon>
        <taxon>Pseudomonas</taxon>
    </lineage>
</organism>
<dbReference type="EMBL" id="CP162607">
    <property type="protein sequence ID" value="XDK37213.1"/>
    <property type="molecule type" value="Genomic_DNA"/>
</dbReference>
<dbReference type="Gene3D" id="3.40.50.720">
    <property type="entry name" value="NAD(P)-binding Rossmann-like Domain"/>
    <property type="match status" value="1"/>
</dbReference>
<comment type="function">
    <text evidence="7 8">Cell wall formation. Catalyzes the addition of glutamate to the nucleotide precursor UDP-N-acetylmuramoyl-L-alanine (UMA).</text>
</comment>
<sequence>MSLIASDHFRIVVGLGKSGMSLVRFLANRGVAFAVADTREQPPELETLRRDYPQVEVRCGELDVEFLCRADELYVSPGLALATPALQQAAARGVKLSGDIELFARNAKAPIIAISGSNAKSTVTTLVGEMAAAAGKRVAVGGNLGTPALDLLSDDVELYVMELSSFQLETTDQLNAEVATVLNVSEDHMDRYSGLPAYHLAKHRIFRGARQVVVNRQDALSRPLLAEGQPLWTFGLNAPDFKAFGLREENGEKYLAFEFQNLMPVRELKIRGAHNQSNALAALALGHAVGLPMDAMLSSLRTFAGLAHRCQWLRERNGVSWYDDSKATNVGAALAAIEGLGADIDGKLILVAGGDGKGADFSALRAPVAAHCRAVVLLGRDAELLAQALGDEVPLIRVKTLDEAVQRSAELAQPGDAVLLSPACASLDMFKNFEERGRLFAQAVGGLA</sequence>
<comment type="subcellular location">
    <subcellularLocation>
        <location evidence="1 7 8">Cytoplasm</location>
    </subcellularLocation>
</comment>
<dbReference type="Pfam" id="PF08245">
    <property type="entry name" value="Mur_ligase_M"/>
    <property type="match status" value="1"/>
</dbReference>
<gene>
    <name evidence="7 11" type="primary">murD</name>
    <name evidence="11" type="ORF">AB4Y39_00525</name>
</gene>
<protein>
    <recommendedName>
        <fullName evidence="7 8">UDP-N-acetylmuramoylalanine--D-glutamate ligase</fullName>
        <ecNumber evidence="7 8">6.3.2.9</ecNumber>
    </recommendedName>
    <alternativeName>
        <fullName evidence="7">D-glutamic acid-adding enzyme</fullName>
    </alternativeName>
    <alternativeName>
        <fullName evidence="7">UDP-N-acetylmuramoyl-L-alanyl-D-glutamate synthetase</fullName>
    </alternativeName>
</protein>
<dbReference type="GO" id="GO:0051301">
    <property type="term" value="P:cell division"/>
    <property type="evidence" value="ECO:0007669"/>
    <property type="project" value="UniProtKB-KW"/>
</dbReference>
<dbReference type="SUPFAM" id="SSF51984">
    <property type="entry name" value="MurCD N-terminal domain"/>
    <property type="match status" value="1"/>
</dbReference>
<dbReference type="SUPFAM" id="SSF53244">
    <property type="entry name" value="MurD-like peptide ligases, peptide-binding domain"/>
    <property type="match status" value="1"/>
</dbReference>
<dbReference type="InterPro" id="IPR036615">
    <property type="entry name" value="Mur_ligase_C_dom_sf"/>
</dbReference>
<keyword evidence="5 7" id="KW-0547">Nucleotide-binding</keyword>
<keyword evidence="7 8" id="KW-0961">Cell wall biogenesis/degradation</keyword>
<dbReference type="GO" id="GO:0005524">
    <property type="term" value="F:ATP binding"/>
    <property type="evidence" value="ECO:0007669"/>
    <property type="project" value="UniProtKB-UniRule"/>
</dbReference>
<evidence type="ECO:0000256" key="7">
    <source>
        <dbReference type="HAMAP-Rule" id="MF_00639"/>
    </source>
</evidence>
<dbReference type="Pfam" id="PF02875">
    <property type="entry name" value="Mur_ligase_C"/>
    <property type="match status" value="1"/>
</dbReference>
<dbReference type="InterPro" id="IPR013221">
    <property type="entry name" value="Mur_ligase_cen"/>
</dbReference>
<accession>A0AB39I5J9</accession>
<dbReference type="AlphaFoldDB" id="A0AB39I5J9"/>
<dbReference type="EC" id="6.3.2.9" evidence="7 8"/>
<dbReference type="RefSeq" id="WP_368491611.1">
    <property type="nucleotide sequence ID" value="NZ_CP162607.1"/>
</dbReference>
<dbReference type="NCBIfam" id="TIGR01087">
    <property type="entry name" value="murD"/>
    <property type="match status" value="1"/>
</dbReference>
<evidence type="ECO:0000259" key="9">
    <source>
        <dbReference type="Pfam" id="PF02875"/>
    </source>
</evidence>
<keyword evidence="4 7" id="KW-0436">Ligase</keyword>
<evidence type="ECO:0000256" key="3">
    <source>
        <dbReference type="ARBA" id="ARBA00022490"/>
    </source>
</evidence>
<feature type="binding site" evidence="7">
    <location>
        <begin position="116"/>
        <end position="122"/>
    </location>
    <ligand>
        <name>ATP</name>
        <dbReference type="ChEBI" id="CHEBI:30616"/>
    </ligand>
</feature>
<keyword evidence="7 8" id="KW-0132">Cell division</keyword>
<dbReference type="GO" id="GO:0005737">
    <property type="term" value="C:cytoplasm"/>
    <property type="evidence" value="ECO:0007669"/>
    <property type="project" value="UniProtKB-SubCell"/>
</dbReference>
<keyword evidence="7 8" id="KW-0573">Peptidoglycan synthesis</keyword>
<dbReference type="InterPro" id="IPR005762">
    <property type="entry name" value="MurD"/>
</dbReference>
<evidence type="ECO:0000256" key="2">
    <source>
        <dbReference type="ARBA" id="ARBA00004752"/>
    </source>
</evidence>
<reference evidence="11" key="1">
    <citation type="submission" date="2024-07" db="EMBL/GenBank/DDBJ databases">
        <title>Identification and characteristics of a novel species of coltsfoot's symbiotic bacteria.</title>
        <authorList>
            <person name="Juszczyk A."/>
            <person name="Jasielczuk I."/>
            <person name="Gurgul A."/>
            <person name="Rogala M."/>
            <person name="Kowalczyk A."/>
            <person name="Szmatola T."/>
            <person name="Kosecka-Strojek M."/>
            <person name="Arent Z."/>
            <person name="Latowski D."/>
        </authorList>
    </citation>
    <scope>NUCLEOTIDE SEQUENCE</scope>
    <source>
        <strain evidence="11">Hg7Tf</strain>
    </source>
</reference>
<dbReference type="GO" id="GO:0008764">
    <property type="term" value="F:UDP-N-acetylmuramoylalanine-D-glutamate ligase activity"/>
    <property type="evidence" value="ECO:0007669"/>
    <property type="project" value="UniProtKB-UniRule"/>
</dbReference>
<keyword evidence="6 7" id="KW-0067">ATP-binding</keyword>
<dbReference type="GO" id="GO:0009252">
    <property type="term" value="P:peptidoglycan biosynthetic process"/>
    <property type="evidence" value="ECO:0007669"/>
    <property type="project" value="UniProtKB-UniRule"/>
</dbReference>
<comment type="catalytic activity">
    <reaction evidence="7 8">
        <text>UDP-N-acetyl-alpha-D-muramoyl-L-alanine + D-glutamate + ATP = UDP-N-acetyl-alpha-D-muramoyl-L-alanyl-D-glutamate + ADP + phosphate + H(+)</text>
        <dbReference type="Rhea" id="RHEA:16429"/>
        <dbReference type="ChEBI" id="CHEBI:15378"/>
        <dbReference type="ChEBI" id="CHEBI:29986"/>
        <dbReference type="ChEBI" id="CHEBI:30616"/>
        <dbReference type="ChEBI" id="CHEBI:43474"/>
        <dbReference type="ChEBI" id="CHEBI:83898"/>
        <dbReference type="ChEBI" id="CHEBI:83900"/>
        <dbReference type="ChEBI" id="CHEBI:456216"/>
        <dbReference type="EC" id="6.3.2.9"/>
    </reaction>
</comment>
<dbReference type="GO" id="GO:0008360">
    <property type="term" value="P:regulation of cell shape"/>
    <property type="evidence" value="ECO:0007669"/>
    <property type="project" value="UniProtKB-KW"/>
</dbReference>
<dbReference type="Gene3D" id="3.90.190.20">
    <property type="entry name" value="Mur ligase, C-terminal domain"/>
    <property type="match status" value="1"/>
</dbReference>
<comment type="similarity">
    <text evidence="7">Belongs to the MurCDEF family.</text>
</comment>
<keyword evidence="7 8" id="KW-0133">Cell shape</keyword>
<evidence type="ECO:0000256" key="1">
    <source>
        <dbReference type="ARBA" id="ARBA00004496"/>
    </source>
</evidence>
<dbReference type="InterPro" id="IPR036565">
    <property type="entry name" value="Mur-like_cat_sf"/>
</dbReference>
<evidence type="ECO:0000256" key="4">
    <source>
        <dbReference type="ARBA" id="ARBA00022598"/>
    </source>
</evidence>
<dbReference type="PANTHER" id="PTHR43692:SF1">
    <property type="entry name" value="UDP-N-ACETYLMURAMOYLALANINE--D-GLUTAMATE LIGASE"/>
    <property type="match status" value="1"/>
</dbReference>
<dbReference type="Pfam" id="PF21799">
    <property type="entry name" value="MurD-like_N"/>
    <property type="match status" value="1"/>
</dbReference>
<name>A0AB39I5J9_9PSED</name>